<protein>
    <submittedName>
        <fullName evidence="3">Uncharacterized protein DUF4426</fullName>
    </submittedName>
</protein>
<evidence type="ECO:0000313" key="4">
    <source>
        <dbReference type="Proteomes" id="UP000245790"/>
    </source>
</evidence>
<feature type="domain" description="DUF4426" evidence="2">
    <location>
        <begin position="27"/>
        <end position="144"/>
    </location>
</feature>
<evidence type="ECO:0000313" key="3">
    <source>
        <dbReference type="EMBL" id="PWK46863.1"/>
    </source>
</evidence>
<reference evidence="3 4" key="1">
    <citation type="submission" date="2018-05" db="EMBL/GenBank/DDBJ databases">
        <title>Genomic Encyclopedia of Type Strains, Phase IV (KMG-IV): sequencing the most valuable type-strain genomes for metagenomic binning, comparative biology and taxonomic classification.</title>
        <authorList>
            <person name="Goeker M."/>
        </authorList>
    </citation>
    <scope>NUCLEOTIDE SEQUENCE [LARGE SCALE GENOMIC DNA]</scope>
    <source>
        <strain evidence="3 4">DSM 25350</strain>
    </source>
</reference>
<dbReference type="Proteomes" id="UP000245790">
    <property type="component" value="Unassembled WGS sequence"/>
</dbReference>
<keyword evidence="4" id="KW-1185">Reference proteome</keyword>
<proteinExistence type="predicted"/>
<evidence type="ECO:0000259" key="2">
    <source>
        <dbReference type="Pfam" id="PF14467"/>
    </source>
</evidence>
<dbReference type="EMBL" id="QGGU01000012">
    <property type="protein sequence ID" value="PWK46863.1"/>
    <property type="molecule type" value="Genomic_DNA"/>
</dbReference>
<comment type="caution">
    <text evidence="3">The sequence shown here is derived from an EMBL/GenBank/DDBJ whole genome shotgun (WGS) entry which is preliminary data.</text>
</comment>
<organism evidence="3 4">
    <name type="scientific">Pleionea mediterranea</name>
    <dbReference type="NCBI Taxonomy" id="523701"/>
    <lineage>
        <taxon>Bacteria</taxon>
        <taxon>Pseudomonadati</taxon>
        <taxon>Pseudomonadota</taxon>
        <taxon>Gammaproteobacteria</taxon>
        <taxon>Oceanospirillales</taxon>
        <taxon>Pleioneaceae</taxon>
        <taxon>Pleionea</taxon>
    </lineage>
</organism>
<dbReference type="OrthoDB" id="8563353at2"/>
<dbReference type="InterPro" id="IPR025218">
    <property type="entry name" value="DUF4426"/>
</dbReference>
<accession>A0A316FET8</accession>
<dbReference type="Gene3D" id="2.60.40.3340">
    <property type="entry name" value="Domain of unknown function DUF4426"/>
    <property type="match status" value="1"/>
</dbReference>
<dbReference type="RefSeq" id="WP_109764732.1">
    <property type="nucleotide sequence ID" value="NZ_QGGU01000012.1"/>
</dbReference>
<sequence>MKLLYRFILLAFAGAVTLSLAANDNSTQVDGYTLHYSVFNSDFLQPEVAAHYGLKRSKSIALVNITVMDTDTEKTVMANITGNAYNLAGQMKDLAFKEIREGETTYYIANFRFSNEENLTFKLNVKPAGQDKTLPLQFTQTVYTSK</sequence>
<feature type="chain" id="PRO_5016258741" evidence="1">
    <location>
        <begin position="22"/>
        <end position="146"/>
    </location>
</feature>
<name>A0A316FET8_9GAMM</name>
<feature type="signal peptide" evidence="1">
    <location>
        <begin position="1"/>
        <end position="21"/>
    </location>
</feature>
<gene>
    <name evidence="3" type="ORF">C8D97_112100</name>
</gene>
<dbReference type="AlphaFoldDB" id="A0A316FET8"/>
<keyword evidence="1" id="KW-0732">Signal</keyword>
<evidence type="ECO:0000256" key="1">
    <source>
        <dbReference type="SAM" id="SignalP"/>
    </source>
</evidence>
<dbReference type="Pfam" id="PF14467">
    <property type="entry name" value="DUF4426"/>
    <property type="match status" value="1"/>
</dbReference>